<dbReference type="InterPro" id="IPR010496">
    <property type="entry name" value="AL/BT2_dom"/>
</dbReference>
<dbReference type="Gene3D" id="2.60.120.560">
    <property type="entry name" value="Exo-inulinase, domain 1"/>
    <property type="match status" value="1"/>
</dbReference>
<evidence type="ECO:0000313" key="2">
    <source>
        <dbReference type="EMBL" id="CAH0999145.1"/>
    </source>
</evidence>
<comment type="caution">
    <text evidence="2">The sequence shown here is derived from an EMBL/GenBank/DDBJ whole genome shotgun (WGS) entry which is preliminary data.</text>
</comment>
<gene>
    <name evidence="2" type="ORF">LEM8419_00442</name>
</gene>
<organism evidence="2 3">
    <name type="scientific">Neolewinella maritima</name>
    <dbReference type="NCBI Taxonomy" id="1383882"/>
    <lineage>
        <taxon>Bacteria</taxon>
        <taxon>Pseudomonadati</taxon>
        <taxon>Bacteroidota</taxon>
        <taxon>Saprospiria</taxon>
        <taxon>Saprospirales</taxon>
        <taxon>Lewinellaceae</taxon>
        <taxon>Neolewinella</taxon>
    </lineage>
</organism>
<reference evidence="2" key="1">
    <citation type="submission" date="2021-12" db="EMBL/GenBank/DDBJ databases">
        <authorList>
            <person name="Rodrigo-Torres L."/>
            <person name="Arahal R. D."/>
            <person name="Lucena T."/>
        </authorList>
    </citation>
    <scope>NUCLEOTIDE SEQUENCE</scope>
    <source>
        <strain evidence="2">CECT 8419</strain>
    </source>
</reference>
<dbReference type="EMBL" id="CAKLPZ010000001">
    <property type="protein sequence ID" value="CAH0999145.1"/>
    <property type="molecule type" value="Genomic_DNA"/>
</dbReference>
<evidence type="ECO:0000259" key="1">
    <source>
        <dbReference type="Pfam" id="PF06439"/>
    </source>
</evidence>
<proteinExistence type="predicted"/>
<protein>
    <recommendedName>
        <fullName evidence="1">3-keto-alpha-glucoside-1,2-lyase/3-keto-2-hydroxy-glucal hydratase domain-containing protein</fullName>
    </recommendedName>
</protein>
<dbReference type="Pfam" id="PF06439">
    <property type="entry name" value="3keto-disac_hyd"/>
    <property type="match status" value="1"/>
</dbReference>
<dbReference type="RefSeq" id="WP_238749342.1">
    <property type="nucleotide sequence ID" value="NZ_CAKLPZ010000001.1"/>
</dbReference>
<accession>A0ABM9AXC4</accession>
<feature type="domain" description="3-keto-alpha-glucoside-1,2-lyase/3-keto-2-hydroxy-glucal hydratase" evidence="1">
    <location>
        <begin position="52"/>
        <end position="249"/>
    </location>
</feature>
<sequence length="251" mass="27722">MFPYIEVALYYLDMNGLGRLLFLLLGCCVMVGCTRSTAGTASDTMTSTAEEDWVDLLDGGTLDQWEMYGDQDTIIGWQLIDGELHASGAGWDAEQDLVTRADYGNFELALEWKLDSANSSGIFYHVPKDGVHQIYELAPEYQVIDDTGWPSELEPNQLTAGNYAMHAPTGAAPQPVGQWNTTRILVRHPQVEHWLNGTKVVEYEIGSADWQARKASGKWADVAAYATADAGRIGLQNAGKVVYRNISIREL</sequence>
<evidence type="ECO:0000313" key="3">
    <source>
        <dbReference type="Proteomes" id="UP000837803"/>
    </source>
</evidence>
<name>A0ABM9AXC4_9BACT</name>
<keyword evidence="3" id="KW-1185">Reference proteome</keyword>
<dbReference type="Proteomes" id="UP000837803">
    <property type="component" value="Unassembled WGS sequence"/>
</dbReference>